<keyword evidence="2" id="KW-1185">Reference proteome</keyword>
<dbReference type="EMBL" id="BPQF01000019">
    <property type="protein sequence ID" value="GJD41354.1"/>
    <property type="molecule type" value="Genomic_DNA"/>
</dbReference>
<sequence length="102" mass="11258">MVSYGNPKIASYFEKLDAKLSGMPDDGEKAICLQNLAAQNARFQRKLADDPWSMTASAFDLTEIADGIELRLSRLRESIRAKIAEATSQIPPCHDISDMRAA</sequence>
<accession>A0AAV4ZCV6</accession>
<evidence type="ECO:0000313" key="1">
    <source>
        <dbReference type="EMBL" id="GJD41354.1"/>
    </source>
</evidence>
<evidence type="ECO:0000313" key="2">
    <source>
        <dbReference type="Proteomes" id="UP001055307"/>
    </source>
</evidence>
<protein>
    <submittedName>
        <fullName evidence="1">Uncharacterized protein</fullName>
    </submittedName>
</protein>
<dbReference type="AlphaFoldDB" id="A0AAV4ZCV6"/>
<organism evidence="1 2">
    <name type="scientific">Methylobacterium bullatum</name>
    <dbReference type="NCBI Taxonomy" id="570505"/>
    <lineage>
        <taxon>Bacteria</taxon>
        <taxon>Pseudomonadati</taxon>
        <taxon>Pseudomonadota</taxon>
        <taxon>Alphaproteobacteria</taxon>
        <taxon>Hyphomicrobiales</taxon>
        <taxon>Methylobacteriaceae</taxon>
        <taxon>Methylobacterium</taxon>
    </lineage>
</organism>
<dbReference type="RefSeq" id="WP_192215624.1">
    <property type="nucleotide sequence ID" value="NZ_BPQF01000019.1"/>
</dbReference>
<proteinExistence type="predicted"/>
<comment type="caution">
    <text evidence="1">The sequence shown here is derived from an EMBL/GenBank/DDBJ whole genome shotgun (WGS) entry which is preliminary data.</text>
</comment>
<dbReference type="Proteomes" id="UP001055307">
    <property type="component" value="Unassembled WGS sequence"/>
</dbReference>
<reference evidence="1" key="2">
    <citation type="submission" date="2021-08" db="EMBL/GenBank/DDBJ databases">
        <authorList>
            <person name="Tani A."/>
            <person name="Ola A."/>
            <person name="Ogura Y."/>
            <person name="Katsura K."/>
            <person name="Hayashi T."/>
        </authorList>
    </citation>
    <scope>NUCLEOTIDE SEQUENCE</scope>
    <source>
        <strain evidence="1">DSM 21893</strain>
    </source>
</reference>
<gene>
    <name evidence="1" type="ORF">OICFNHDK_3837</name>
</gene>
<name>A0AAV4ZCV6_9HYPH</name>
<reference evidence="1" key="1">
    <citation type="journal article" date="2016" name="Front. Microbiol.">
        <title>Genome Sequence of the Piezophilic, Mesophilic Sulfate-Reducing Bacterium Desulfovibrio indicus J2T.</title>
        <authorList>
            <person name="Cao J."/>
            <person name="Maignien L."/>
            <person name="Shao Z."/>
            <person name="Alain K."/>
            <person name="Jebbar M."/>
        </authorList>
    </citation>
    <scope>NUCLEOTIDE SEQUENCE</scope>
    <source>
        <strain evidence="1">DSM 21893</strain>
    </source>
</reference>